<dbReference type="CDD" id="cd04301">
    <property type="entry name" value="NAT_SF"/>
    <property type="match status" value="1"/>
</dbReference>
<dbReference type="InterPro" id="IPR000182">
    <property type="entry name" value="GNAT_dom"/>
</dbReference>
<evidence type="ECO:0000313" key="4">
    <source>
        <dbReference type="EMBL" id="QNF33174.1"/>
    </source>
</evidence>
<dbReference type="InterPro" id="IPR050832">
    <property type="entry name" value="Bact_Acetyltransf"/>
</dbReference>
<evidence type="ECO:0000256" key="2">
    <source>
        <dbReference type="ARBA" id="ARBA00023315"/>
    </source>
</evidence>
<dbReference type="RefSeq" id="WP_185274026.1">
    <property type="nucleotide sequence ID" value="NZ_CP055156.1"/>
</dbReference>
<dbReference type="InterPro" id="IPR016181">
    <property type="entry name" value="Acyl_CoA_acyltransferase"/>
</dbReference>
<organism evidence="4 5">
    <name type="scientific">Adhaeribacter swui</name>
    <dbReference type="NCBI Taxonomy" id="2086471"/>
    <lineage>
        <taxon>Bacteria</taxon>
        <taxon>Pseudomonadati</taxon>
        <taxon>Bacteroidota</taxon>
        <taxon>Cytophagia</taxon>
        <taxon>Cytophagales</taxon>
        <taxon>Hymenobacteraceae</taxon>
        <taxon>Adhaeribacter</taxon>
    </lineage>
</organism>
<dbReference type="GO" id="GO:0016747">
    <property type="term" value="F:acyltransferase activity, transferring groups other than amino-acyl groups"/>
    <property type="evidence" value="ECO:0007669"/>
    <property type="project" value="InterPro"/>
</dbReference>
<keyword evidence="1 4" id="KW-0808">Transferase</keyword>
<dbReference type="Proteomes" id="UP000515237">
    <property type="component" value="Chromosome"/>
</dbReference>
<keyword evidence="2" id="KW-0012">Acyltransferase</keyword>
<dbReference type="EMBL" id="CP055156">
    <property type="protein sequence ID" value="QNF33174.1"/>
    <property type="molecule type" value="Genomic_DNA"/>
</dbReference>
<gene>
    <name evidence="4" type="ORF">HUW51_10710</name>
</gene>
<dbReference type="KEGG" id="aswu:HUW51_10710"/>
<reference evidence="4 5" key="1">
    <citation type="journal article" date="2018" name="Int. J. Syst. Evol. Microbiol.">
        <title>Adhaeribacter swui sp. nov., isolated from wet mud.</title>
        <authorList>
            <person name="Kim D.U."/>
            <person name="Kim K.W."/>
            <person name="Kang M.S."/>
            <person name="Kim J.Y."/>
            <person name="Jang J.H."/>
            <person name="Kim M.K."/>
        </authorList>
    </citation>
    <scope>NUCLEOTIDE SEQUENCE [LARGE SCALE GENOMIC DNA]</scope>
    <source>
        <strain evidence="4 5">KCTC 52873</strain>
    </source>
</reference>
<evidence type="ECO:0000259" key="3">
    <source>
        <dbReference type="PROSITE" id="PS51186"/>
    </source>
</evidence>
<name>A0A7G7G7P0_9BACT</name>
<feature type="domain" description="N-acetyltransferase" evidence="3">
    <location>
        <begin position="1"/>
        <end position="135"/>
    </location>
</feature>
<protein>
    <submittedName>
        <fullName evidence="4">GNAT family N-acetyltransferase</fullName>
    </submittedName>
</protein>
<keyword evidence="5" id="KW-1185">Reference proteome</keyword>
<accession>A0A7G7G7P0</accession>
<dbReference type="Gene3D" id="3.40.630.30">
    <property type="match status" value="1"/>
</dbReference>
<proteinExistence type="predicted"/>
<dbReference type="AlphaFoldDB" id="A0A7G7G7P0"/>
<dbReference type="Pfam" id="PF00583">
    <property type="entry name" value="Acetyltransf_1"/>
    <property type="match status" value="1"/>
</dbReference>
<dbReference type="PANTHER" id="PTHR43877">
    <property type="entry name" value="AMINOALKYLPHOSPHONATE N-ACETYLTRANSFERASE-RELATED-RELATED"/>
    <property type="match status" value="1"/>
</dbReference>
<dbReference type="SUPFAM" id="SSF55729">
    <property type="entry name" value="Acyl-CoA N-acyltransferases (Nat)"/>
    <property type="match status" value="1"/>
</dbReference>
<evidence type="ECO:0000313" key="5">
    <source>
        <dbReference type="Proteomes" id="UP000515237"/>
    </source>
</evidence>
<dbReference type="PROSITE" id="PS51186">
    <property type="entry name" value="GNAT"/>
    <property type="match status" value="1"/>
</dbReference>
<sequence length="135" mass="15413">MAAFLNKHFTPEAVAIELAEPACEFYIAEMADEPVGYLKIEFPALNTQVPFANPLKINRLYLLRQYLGMGLGDQLMHFSVEKAKLLGCDAVWLTVWEHNPRAISFYQKWGFYQAGTDDFTLGDDIQLDYLMVKSL</sequence>
<evidence type="ECO:0000256" key="1">
    <source>
        <dbReference type="ARBA" id="ARBA00022679"/>
    </source>
</evidence>